<dbReference type="SMART" id="SM00636">
    <property type="entry name" value="Glyco_18"/>
    <property type="match status" value="1"/>
</dbReference>
<proteinExistence type="predicted"/>
<dbReference type="PROSITE" id="PS51910">
    <property type="entry name" value="GH18_2"/>
    <property type="match status" value="1"/>
</dbReference>
<evidence type="ECO:0000313" key="4">
    <source>
        <dbReference type="Proteomes" id="UP000054874"/>
    </source>
</evidence>
<dbReference type="Pfam" id="PF00704">
    <property type="entry name" value="Glyco_hydro_18"/>
    <property type="match status" value="1"/>
</dbReference>
<gene>
    <name evidence="3" type="ORF">ASU35_08865</name>
</gene>
<dbReference type="GO" id="GO:0008061">
    <property type="term" value="F:chitin binding"/>
    <property type="evidence" value="ECO:0007669"/>
    <property type="project" value="InterPro"/>
</dbReference>
<keyword evidence="1" id="KW-0812">Transmembrane</keyword>
<dbReference type="OrthoDB" id="9775889at2"/>
<dbReference type="RefSeq" id="WP_058352330.1">
    <property type="nucleotide sequence ID" value="NZ_CABMMD010000135.1"/>
</dbReference>
<evidence type="ECO:0000256" key="1">
    <source>
        <dbReference type="SAM" id="Phobius"/>
    </source>
</evidence>
<organism evidence="3 4">
    <name type="scientific">Acetivibrio ethanolgignens</name>
    <dbReference type="NCBI Taxonomy" id="290052"/>
    <lineage>
        <taxon>Bacteria</taxon>
        <taxon>Bacillati</taxon>
        <taxon>Bacillota</taxon>
        <taxon>Clostridia</taxon>
        <taxon>Eubacteriales</taxon>
        <taxon>Oscillospiraceae</taxon>
        <taxon>Acetivibrio</taxon>
    </lineage>
</organism>
<dbReference type="InterPro" id="IPR017853">
    <property type="entry name" value="GH"/>
</dbReference>
<sequence length="573" mass="64816">MNTDVKKKAYVGITLFLLVVLITGVAILIKKFAPNNEMVSLTDYYGIEGDELLIVLQDKVHEEKGFLIDGEAYIDYDTVAGYLNKRFYWDANENLLIYTTATEVIKAEVGSRAYYVNKSKTDTKYQIVKTDGDKVYVAADYVKLFSNLEYELYTEPNRIVLTYKWNQEYTYATAKKKAKIRTLSNIKAPGVAELKKGDKVLYAELSEGEAETIAEDYVKVVTQDGIVGYVKKNRLGEPVTELLSNDYQEEEYPRISKDYKINLVWHQVTNMAANDGLLNLLGSTKGVTTVSPTWFSVANNKGAITSLASETYVTRAHNAGVEVWALCDDFDTKNVNMYELLSYTSRREKLENELIASAIKYNLDGINIDFEKITREAGVHFIQFIRELSVKCRSNGIVLSVDNYAPGYTAHYDRKEQGKVVDYVITMAYDEHTSASEESGSVASLGYVEKAIKDMLEVVPAEKNIIGIPFYTRIWREEEKDGKTEITSAAYGMNQAINWLADRGVEPKWSKKDGQYYAEVEENGAVYKVWLEEDDSIEAKMKLIDEAQVAGVAGWKLGLEKQSIWNVIVKYVN</sequence>
<dbReference type="PANTHER" id="PTHR46066">
    <property type="entry name" value="CHITINASE DOMAIN-CONTAINING PROTEIN 1 FAMILY MEMBER"/>
    <property type="match status" value="1"/>
</dbReference>
<dbReference type="AlphaFoldDB" id="A0A0V8QGR6"/>
<feature type="transmembrane region" description="Helical" evidence="1">
    <location>
        <begin position="9"/>
        <end position="29"/>
    </location>
</feature>
<dbReference type="Gene3D" id="3.10.50.10">
    <property type="match status" value="1"/>
</dbReference>
<protein>
    <recommendedName>
        <fullName evidence="2">GH18 domain-containing protein</fullName>
    </recommendedName>
</protein>
<dbReference type="GO" id="GO:0005975">
    <property type="term" value="P:carbohydrate metabolic process"/>
    <property type="evidence" value="ECO:0007669"/>
    <property type="project" value="InterPro"/>
</dbReference>
<accession>A0A0V8QGR6</accession>
<dbReference type="SUPFAM" id="SSF51445">
    <property type="entry name" value="(Trans)glycosidases"/>
    <property type="match status" value="1"/>
</dbReference>
<keyword evidence="1" id="KW-1133">Transmembrane helix</keyword>
<feature type="domain" description="GH18" evidence="2">
    <location>
        <begin position="259"/>
        <end position="573"/>
    </location>
</feature>
<dbReference type="Pfam" id="PF07833">
    <property type="entry name" value="Cu_amine_oxidN1"/>
    <property type="match status" value="1"/>
</dbReference>
<dbReference type="InterPro" id="IPR001223">
    <property type="entry name" value="Glyco_hydro18_cat"/>
</dbReference>
<dbReference type="Proteomes" id="UP000054874">
    <property type="component" value="Unassembled WGS sequence"/>
</dbReference>
<dbReference type="InterPro" id="IPR012854">
    <property type="entry name" value="Cu_amine_oxidase-like_N"/>
</dbReference>
<keyword evidence="1" id="KW-0472">Membrane</keyword>
<evidence type="ECO:0000313" key="3">
    <source>
        <dbReference type="EMBL" id="KSV59430.1"/>
    </source>
</evidence>
<dbReference type="InterPro" id="IPR011583">
    <property type="entry name" value="Chitinase_II/V-like_cat"/>
</dbReference>
<name>A0A0V8QGR6_9FIRM</name>
<dbReference type="InterPro" id="IPR029070">
    <property type="entry name" value="Chitinase_insertion_sf"/>
</dbReference>
<reference evidence="3 4" key="1">
    <citation type="submission" date="2015-11" db="EMBL/GenBank/DDBJ databases">
        <title>Butyribacter intestini gen. nov., sp. nov., a butyric acid-producing bacterium of the family Lachnospiraceae isolated from the human faeces.</title>
        <authorList>
            <person name="Zou Y."/>
            <person name="Xue W."/>
            <person name="Luo G."/>
            <person name="Lv M."/>
        </authorList>
    </citation>
    <scope>NUCLEOTIDE SEQUENCE [LARGE SCALE GENOMIC DNA]</scope>
    <source>
        <strain evidence="3 4">ACET-33324</strain>
    </source>
</reference>
<dbReference type="EMBL" id="LNAM01000135">
    <property type="protein sequence ID" value="KSV59430.1"/>
    <property type="molecule type" value="Genomic_DNA"/>
</dbReference>
<comment type="caution">
    <text evidence="3">The sequence shown here is derived from an EMBL/GenBank/DDBJ whole genome shotgun (WGS) entry which is preliminary data.</text>
</comment>
<keyword evidence="4" id="KW-1185">Reference proteome</keyword>
<dbReference type="PANTHER" id="PTHR46066:SF2">
    <property type="entry name" value="CHITINASE DOMAIN-CONTAINING PROTEIN 1"/>
    <property type="match status" value="1"/>
</dbReference>
<dbReference type="STRING" id="290052.ASU35_08865"/>
<evidence type="ECO:0000259" key="2">
    <source>
        <dbReference type="PROSITE" id="PS51910"/>
    </source>
</evidence>
<dbReference type="Gene3D" id="3.20.20.80">
    <property type="entry name" value="Glycosidases"/>
    <property type="match status" value="1"/>
</dbReference>